<dbReference type="InterPro" id="IPR009833">
    <property type="entry name" value="DUF1398"/>
</dbReference>
<sequence length="53" mass="6290">MKIHQQGQTNYFTYCKDCAEKGIKKWIMNLDKMTCTYYDQVQNEIVVEKVPLA</sequence>
<dbReference type="Proteomes" id="UP000289792">
    <property type="component" value="Unassembled WGS sequence"/>
</dbReference>
<accession>A0A4Q0XFD7</accession>
<dbReference type="Gene3D" id="3.30.1810.10">
    <property type="entry name" value="YdfO-like"/>
    <property type="match status" value="1"/>
</dbReference>
<dbReference type="InterPro" id="IPR036696">
    <property type="entry name" value="YdfO-like_sf"/>
</dbReference>
<comment type="caution">
    <text evidence="1">The sequence shown here is derived from an EMBL/GenBank/DDBJ whole genome shotgun (WGS) entry which is preliminary data.</text>
</comment>
<organism evidence="1 2">
    <name type="scientific">Gelidibacter gilvus</name>
    <dbReference type="NCBI Taxonomy" id="59602"/>
    <lineage>
        <taxon>Bacteria</taxon>
        <taxon>Pseudomonadati</taxon>
        <taxon>Bacteroidota</taxon>
        <taxon>Flavobacteriia</taxon>
        <taxon>Flavobacteriales</taxon>
        <taxon>Flavobacteriaceae</taxon>
        <taxon>Gelidibacter</taxon>
    </lineage>
</organism>
<proteinExistence type="predicted"/>
<evidence type="ECO:0000313" key="1">
    <source>
        <dbReference type="EMBL" id="RXJ45784.1"/>
    </source>
</evidence>
<keyword evidence="2" id="KW-1185">Reference proteome</keyword>
<dbReference type="Pfam" id="PF07166">
    <property type="entry name" value="DUF1398"/>
    <property type="match status" value="1"/>
</dbReference>
<dbReference type="SUPFAM" id="SSF160419">
    <property type="entry name" value="YdfO-like"/>
    <property type="match status" value="1"/>
</dbReference>
<gene>
    <name evidence="1" type="ORF">ESZ48_14470</name>
</gene>
<evidence type="ECO:0000313" key="2">
    <source>
        <dbReference type="Proteomes" id="UP000289792"/>
    </source>
</evidence>
<protein>
    <submittedName>
        <fullName evidence="1">DUF1398 domain-containing protein</fullName>
    </submittedName>
</protein>
<reference evidence="1 2" key="1">
    <citation type="submission" date="2019-01" db="EMBL/GenBank/DDBJ databases">
        <title>Genome sequence of the Antarctic species Gelidibacter gilvus ACAM 158(T).</title>
        <authorList>
            <person name="Bowman J.P."/>
        </authorList>
    </citation>
    <scope>NUCLEOTIDE SEQUENCE [LARGE SCALE GENOMIC DNA]</scope>
    <source>
        <strain evidence="1 2">IC158</strain>
    </source>
</reference>
<dbReference type="OrthoDB" id="1550456at2"/>
<name>A0A4Q0XFD7_9FLAO</name>
<dbReference type="EMBL" id="SDDZ01000010">
    <property type="protein sequence ID" value="RXJ45784.1"/>
    <property type="molecule type" value="Genomic_DNA"/>
</dbReference>
<dbReference type="AlphaFoldDB" id="A0A4Q0XFD7"/>